<name>A0A1I6SH24_9CAUL</name>
<evidence type="ECO:0000313" key="2">
    <source>
        <dbReference type="EMBL" id="SFS76213.1"/>
    </source>
</evidence>
<dbReference type="PROSITE" id="PS51257">
    <property type="entry name" value="PROKAR_LIPOPROTEIN"/>
    <property type="match status" value="1"/>
</dbReference>
<dbReference type="AlphaFoldDB" id="A0A1I6SH24"/>
<gene>
    <name evidence="2" type="ORF">SAMN05192570_2408</name>
</gene>
<dbReference type="EMBL" id="FOZV01000005">
    <property type="protein sequence ID" value="SFS76213.1"/>
    <property type="molecule type" value="Genomic_DNA"/>
</dbReference>
<accession>A0A1I6SH24</accession>
<keyword evidence="1" id="KW-0732">Signal</keyword>
<dbReference type="STRING" id="871741.SAMN05192570_2408"/>
<keyword evidence="3" id="KW-1185">Reference proteome</keyword>
<protein>
    <submittedName>
        <fullName evidence="2">Uncharacterized protein</fullName>
    </submittedName>
</protein>
<feature type="chain" id="PRO_5011573293" evidence="1">
    <location>
        <begin position="22"/>
        <end position="43"/>
    </location>
</feature>
<sequence length="43" mass="4444">MRRLVKLTVVLFIAAACVVFAAALAGGLMDDRAFTPEAVGAAH</sequence>
<evidence type="ECO:0000313" key="3">
    <source>
        <dbReference type="Proteomes" id="UP000198788"/>
    </source>
</evidence>
<evidence type="ECO:0000256" key="1">
    <source>
        <dbReference type="SAM" id="SignalP"/>
    </source>
</evidence>
<feature type="signal peptide" evidence="1">
    <location>
        <begin position="1"/>
        <end position="21"/>
    </location>
</feature>
<proteinExistence type="predicted"/>
<dbReference type="RefSeq" id="WP_281246050.1">
    <property type="nucleotide sequence ID" value="NZ_FOZV01000005.1"/>
</dbReference>
<organism evidence="2 3">
    <name type="scientific">Brevundimonas viscosa</name>
    <dbReference type="NCBI Taxonomy" id="871741"/>
    <lineage>
        <taxon>Bacteria</taxon>
        <taxon>Pseudomonadati</taxon>
        <taxon>Pseudomonadota</taxon>
        <taxon>Alphaproteobacteria</taxon>
        <taxon>Caulobacterales</taxon>
        <taxon>Caulobacteraceae</taxon>
        <taxon>Brevundimonas</taxon>
    </lineage>
</organism>
<reference evidence="3" key="1">
    <citation type="submission" date="2016-10" db="EMBL/GenBank/DDBJ databases">
        <authorList>
            <person name="Varghese N."/>
            <person name="Submissions S."/>
        </authorList>
    </citation>
    <scope>NUCLEOTIDE SEQUENCE [LARGE SCALE GENOMIC DNA]</scope>
    <source>
        <strain evidence="3">CGMCC 1.10683</strain>
    </source>
</reference>
<dbReference type="Proteomes" id="UP000198788">
    <property type="component" value="Unassembled WGS sequence"/>
</dbReference>